<protein>
    <submittedName>
        <fullName evidence="2">Uncharacterized protein</fullName>
    </submittedName>
</protein>
<evidence type="ECO:0000313" key="2">
    <source>
        <dbReference type="EMBL" id="KAK3894078.1"/>
    </source>
</evidence>
<evidence type="ECO:0000256" key="1">
    <source>
        <dbReference type="SAM" id="MobiDB-lite"/>
    </source>
</evidence>
<organism evidence="2 3">
    <name type="scientific">Petrolisthes cinctipes</name>
    <name type="common">Flat porcelain crab</name>
    <dbReference type="NCBI Taxonomy" id="88211"/>
    <lineage>
        <taxon>Eukaryota</taxon>
        <taxon>Metazoa</taxon>
        <taxon>Ecdysozoa</taxon>
        <taxon>Arthropoda</taxon>
        <taxon>Crustacea</taxon>
        <taxon>Multicrustacea</taxon>
        <taxon>Malacostraca</taxon>
        <taxon>Eumalacostraca</taxon>
        <taxon>Eucarida</taxon>
        <taxon>Decapoda</taxon>
        <taxon>Pleocyemata</taxon>
        <taxon>Anomura</taxon>
        <taxon>Galatheoidea</taxon>
        <taxon>Porcellanidae</taxon>
        <taxon>Petrolisthes</taxon>
    </lineage>
</organism>
<keyword evidence="3" id="KW-1185">Reference proteome</keyword>
<feature type="compositionally biased region" description="Pro residues" evidence="1">
    <location>
        <begin position="155"/>
        <end position="182"/>
    </location>
</feature>
<gene>
    <name evidence="2" type="ORF">Pcinc_002180</name>
</gene>
<feature type="region of interest" description="Disordered" evidence="1">
    <location>
        <begin position="1"/>
        <end position="43"/>
    </location>
</feature>
<evidence type="ECO:0000313" key="3">
    <source>
        <dbReference type="Proteomes" id="UP001286313"/>
    </source>
</evidence>
<feature type="region of interest" description="Disordered" evidence="1">
    <location>
        <begin position="54"/>
        <end position="73"/>
    </location>
</feature>
<dbReference type="EMBL" id="JAWQEG010000144">
    <property type="protein sequence ID" value="KAK3894078.1"/>
    <property type="molecule type" value="Genomic_DNA"/>
</dbReference>
<dbReference type="Proteomes" id="UP001286313">
    <property type="component" value="Unassembled WGS sequence"/>
</dbReference>
<feature type="compositionally biased region" description="Low complexity" evidence="1">
    <location>
        <begin position="118"/>
        <end position="142"/>
    </location>
</feature>
<reference evidence="2" key="1">
    <citation type="submission" date="2023-10" db="EMBL/GenBank/DDBJ databases">
        <title>Genome assemblies of two species of porcelain crab, Petrolisthes cinctipes and Petrolisthes manimaculis (Anomura: Porcellanidae).</title>
        <authorList>
            <person name="Angst P."/>
        </authorList>
    </citation>
    <scope>NUCLEOTIDE SEQUENCE</scope>
    <source>
        <strain evidence="2">PB745_01</strain>
        <tissue evidence="2">Gill</tissue>
    </source>
</reference>
<sequence length="190" mass="21042">MQHVTPTPQAAPRRKHALTQPSVRYPPTHTAIRATPTHQPHPSLAHTFTILSHHSTPSRHSYPSASPTPPNNTLPLPSAYPWYPRQPYPAPTALTNTNTHHHYMAPYLTPPQPPFPHQPNLLPHQAKPLHLPPLLYQLTLPPTSHSHPNRALRTPPNPCPVPQPTLPTSPQPHPQPPVPPNLPTRAQQPG</sequence>
<feature type="region of interest" description="Disordered" evidence="1">
    <location>
        <begin position="102"/>
        <end position="190"/>
    </location>
</feature>
<feature type="compositionally biased region" description="Pro residues" evidence="1">
    <location>
        <begin position="108"/>
        <end position="117"/>
    </location>
</feature>
<accession>A0AAE1GQM0</accession>
<comment type="caution">
    <text evidence="2">The sequence shown here is derived from an EMBL/GenBank/DDBJ whole genome shotgun (WGS) entry which is preliminary data.</text>
</comment>
<dbReference type="AlphaFoldDB" id="A0AAE1GQM0"/>
<name>A0AAE1GQM0_PETCI</name>
<proteinExistence type="predicted"/>